<comment type="caution">
    <text evidence="1">The sequence shown here is derived from an EMBL/GenBank/DDBJ whole genome shotgun (WGS) entry which is preliminary data.</text>
</comment>
<evidence type="ECO:0000313" key="2">
    <source>
        <dbReference type="Proteomes" id="UP001165960"/>
    </source>
</evidence>
<dbReference type="EMBL" id="QTSX02004337">
    <property type="protein sequence ID" value="KAJ9065576.1"/>
    <property type="molecule type" value="Genomic_DNA"/>
</dbReference>
<reference evidence="1" key="1">
    <citation type="submission" date="2022-04" db="EMBL/GenBank/DDBJ databases">
        <title>Genome of the entomopathogenic fungus Entomophthora muscae.</title>
        <authorList>
            <person name="Elya C."/>
            <person name="Lovett B.R."/>
            <person name="Lee E."/>
            <person name="Macias A.M."/>
            <person name="Hajek A.E."/>
            <person name="De Bivort B.L."/>
            <person name="Kasson M.T."/>
            <person name="De Fine Licht H.H."/>
            <person name="Stajich J.E."/>
        </authorList>
    </citation>
    <scope>NUCLEOTIDE SEQUENCE</scope>
    <source>
        <strain evidence="1">Berkeley</strain>
    </source>
</reference>
<sequence length="186" mass="19863">MQLINPPSQSQFLVTLASLAMVMAQETQPASDSLGAASIVLGIIFLISGLFFLLSDKRLLKLIVFLSGAFLFANLVFLAAKSIITWSTATSTQKLAVYISMAILGFVGGSLASCVWQLGLAILGGCFGSVLGSMLIRTNIISSNGGQTLIVAGFAIAFAILTFIFPQYALHPRHFGDRWFLVHGRC</sequence>
<dbReference type="Proteomes" id="UP001165960">
    <property type="component" value="Unassembled WGS sequence"/>
</dbReference>
<accession>A0ACC2STJ7</accession>
<organism evidence="1 2">
    <name type="scientific">Entomophthora muscae</name>
    <dbReference type="NCBI Taxonomy" id="34485"/>
    <lineage>
        <taxon>Eukaryota</taxon>
        <taxon>Fungi</taxon>
        <taxon>Fungi incertae sedis</taxon>
        <taxon>Zoopagomycota</taxon>
        <taxon>Entomophthoromycotina</taxon>
        <taxon>Entomophthoromycetes</taxon>
        <taxon>Entomophthorales</taxon>
        <taxon>Entomophthoraceae</taxon>
        <taxon>Entomophthora</taxon>
    </lineage>
</organism>
<gene>
    <name evidence="1" type="ORF">DSO57_1017995</name>
</gene>
<protein>
    <submittedName>
        <fullName evidence="1">Uncharacterized protein</fullName>
    </submittedName>
</protein>
<keyword evidence="2" id="KW-1185">Reference proteome</keyword>
<name>A0ACC2STJ7_9FUNG</name>
<evidence type="ECO:0000313" key="1">
    <source>
        <dbReference type="EMBL" id="KAJ9065576.1"/>
    </source>
</evidence>
<proteinExistence type="predicted"/>